<sequence length="257" mass="27071">MPESCAMTLAILSALPEEQHGLAALLEDTQVVARAGRRFVRGHLHGQPLVLGLTGIGKVAAATTTTTLIEHLDVQQLVFTGVAGGIGAGVQVGDVVVAQAFLQHDMDVRPLFPRWQVPGYGAAAFACDPALVQRLQQAAQACTAQAATWQDPLLGARAPRAHAGLVVSGDQFIATAEASQRIVDDLQTAAHAPLAVEMEGAAIAQVCADYGLPFAAIRTISDRADDSAHVDFPAFVERIASRYALHMVDHLLAHARL</sequence>
<reference evidence="7 8" key="1">
    <citation type="submission" date="2014-01" db="EMBL/GenBank/DDBJ databases">
        <title>Interspecies Systems Biology Uncovers Metabolites Affecting C. elegans Gene Expression and Life History Traits.</title>
        <authorList>
            <person name="Watson E."/>
            <person name="Macneil L.T."/>
            <person name="Ritter A.D."/>
            <person name="Yilmaz L.S."/>
            <person name="Rosebrock A.P."/>
            <person name="Caudy A.A."/>
            <person name="Walhout A.J."/>
        </authorList>
    </citation>
    <scope>NUCLEOTIDE SEQUENCE [LARGE SCALE GENOMIC DNA]</scope>
    <source>
        <strain evidence="7 8">DA1877</strain>
    </source>
</reference>
<evidence type="ECO:0000256" key="3">
    <source>
        <dbReference type="ARBA" id="ARBA00022605"/>
    </source>
</evidence>
<dbReference type="STRING" id="225991.MA05_02215"/>
<proteinExistence type="predicted"/>
<dbReference type="EC" id="3.2.2.9" evidence="2"/>
<dbReference type="GO" id="GO:0005829">
    <property type="term" value="C:cytosol"/>
    <property type="evidence" value="ECO:0007669"/>
    <property type="project" value="TreeGrafter"/>
</dbReference>
<dbReference type="GO" id="GO:0008930">
    <property type="term" value="F:methylthioadenosine nucleosidase activity"/>
    <property type="evidence" value="ECO:0007669"/>
    <property type="project" value="InterPro"/>
</dbReference>
<evidence type="ECO:0000256" key="4">
    <source>
        <dbReference type="ARBA" id="ARBA00022801"/>
    </source>
</evidence>
<dbReference type="Proteomes" id="UP000020766">
    <property type="component" value="Unassembled WGS sequence"/>
</dbReference>
<comment type="caution">
    <text evidence="7">The sequence shown here is derived from an EMBL/GenBank/DDBJ whole genome shotgun (WGS) entry which is preliminary data.</text>
</comment>
<dbReference type="CDD" id="cd09008">
    <property type="entry name" value="MTAN"/>
    <property type="match status" value="1"/>
</dbReference>
<dbReference type="PANTHER" id="PTHR46832">
    <property type="entry name" value="5'-METHYLTHIOADENOSINE/S-ADENOSYLHOMOCYSTEINE NUCLEOSIDASE"/>
    <property type="match status" value="1"/>
</dbReference>
<dbReference type="UniPathway" id="UPA00904">
    <property type="reaction ID" value="UER00871"/>
</dbReference>
<dbReference type="Gene3D" id="3.40.50.1580">
    <property type="entry name" value="Nucleoside phosphorylase domain"/>
    <property type="match status" value="1"/>
</dbReference>
<evidence type="ECO:0000256" key="2">
    <source>
        <dbReference type="ARBA" id="ARBA00011974"/>
    </source>
</evidence>
<dbReference type="InterPro" id="IPR010049">
    <property type="entry name" value="MTA_SAH_Nsdase"/>
</dbReference>
<dbReference type="InterPro" id="IPR035994">
    <property type="entry name" value="Nucleoside_phosphorylase_sf"/>
</dbReference>
<dbReference type="NCBIfam" id="NF004079">
    <property type="entry name" value="PRK05584.1"/>
    <property type="match status" value="1"/>
</dbReference>
<evidence type="ECO:0000313" key="8">
    <source>
        <dbReference type="Proteomes" id="UP000020766"/>
    </source>
</evidence>
<gene>
    <name evidence="7" type="ORF">AX13_07205</name>
</gene>
<dbReference type="EMBL" id="JBOK01000002">
    <property type="protein sequence ID" value="EXU81582.1"/>
    <property type="molecule type" value="Genomic_DNA"/>
</dbReference>
<dbReference type="GO" id="GO:0019509">
    <property type="term" value="P:L-methionine salvage from methylthioadenosine"/>
    <property type="evidence" value="ECO:0007669"/>
    <property type="project" value="UniProtKB-UniPathway"/>
</dbReference>
<dbReference type="PATRIC" id="fig|1457173.3.peg.459"/>
<protein>
    <recommendedName>
        <fullName evidence="2">adenosylhomocysteine nucleosidase</fullName>
        <ecNumber evidence="2">3.2.2.9</ecNumber>
    </recommendedName>
</protein>
<keyword evidence="3" id="KW-0028">Amino-acid biosynthesis</keyword>
<dbReference type="SUPFAM" id="SSF53167">
    <property type="entry name" value="Purine and uridine phosphorylases"/>
    <property type="match status" value="1"/>
</dbReference>
<keyword evidence="8" id="KW-1185">Reference proteome</keyword>
<dbReference type="AlphaFoldDB" id="A0A014QE99"/>
<feature type="domain" description="Nucleoside phosphorylase" evidence="6">
    <location>
        <begin position="8"/>
        <end position="252"/>
    </location>
</feature>
<evidence type="ECO:0000259" key="6">
    <source>
        <dbReference type="Pfam" id="PF01048"/>
    </source>
</evidence>
<dbReference type="Pfam" id="PF01048">
    <property type="entry name" value="PNP_UDP_1"/>
    <property type="match status" value="1"/>
</dbReference>
<dbReference type="GO" id="GO:0019284">
    <property type="term" value="P:L-methionine salvage from S-adenosylmethionine"/>
    <property type="evidence" value="ECO:0007669"/>
    <property type="project" value="TreeGrafter"/>
</dbReference>
<organism evidence="7 8">
    <name type="scientific">Comamonas aquatica DA1877</name>
    <dbReference type="NCBI Taxonomy" id="1457173"/>
    <lineage>
        <taxon>Bacteria</taxon>
        <taxon>Pseudomonadati</taxon>
        <taxon>Pseudomonadota</taxon>
        <taxon>Betaproteobacteria</taxon>
        <taxon>Burkholderiales</taxon>
        <taxon>Comamonadaceae</taxon>
        <taxon>Comamonas</taxon>
    </lineage>
</organism>
<comment type="pathway">
    <text evidence="1">Amino-acid biosynthesis; L-methionine biosynthesis via salvage pathway; S-methyl-5-thio-alpha-D-ribose 1-phosphate from S-methyl-5'-thioadenosine (hydrolase route): step 1/2.</text>
</comment>
<keyword evidence="5" id="KW-0486">Methionine biosynthesis</keyword>
<dbReference type="GO" id="GO:0009164">
    <property type="term" value="P:nucleoside catabolic process"/>
    <property type="evidence" value="ECO:0007669"/>
    <property type="project" value="InterPro"/>
</dbReference>
<dbReference type="NCBIfam" id="TIGR01704">
    <property type="entry name" value="MTA_SAH-Nsdase"/>
    <property type="match status" value="1"/>
</dbReference>
<evidence type="ECO:0000313" key="7">
    <source>
        <dbReference type="EMBL" id="EXU81582.1"/>
    </source>
</evidence>
<dbReference type="GO" id="GO:0008782">
    <property type="term" value="F:adenosylhomocysteine nucleosidase activity"/>
    <property type="evidence" value="ECO:0007669"/>
    <property type="project" value="UniProtKB-EC"/>
</dbReference>
<evidence type="ECO:0000256" key="5">
    <source>
        <dbReference type="ARBA" id="ARBA00023167"/>
    </source>
</evidence>
<evidence type="ECO:0000256" key="1">
    <source>
        <dbReference type="ARBA" id="ARBA00004945"/>
    </source>
</evidence>
<dbReference type="InterPro" id="IPR000845">
    <property type="entry name" value="Nucleoside_phosphorylase_d"/>
</dbReference>
<accession>A0A014QE99</accession>
<dbReference type="PANTHER" id="PTHR46832:SF1">
    <property type="entry name" value="5'-METHYLTHIOADENOSINE_S-ADENOSYLHOMOCYSTEINE NUCLEOSIDASE"/>
    <property type="match status" value="1"/>
</dbReference>
<name>A0A014QE99_9BURK</name>
<keyword evidence="4" id="KW-0378">Hydrolase</keyword>